<dbReference type="RefSeq" id="WP_050703022.1">
    <property type="nucleotide sequence ID" value="NZ_LN774769.1"/>
</dbReference>
<reference evidence="3" key="1">
    <citation type="submission" date="2015-01" db="EMBL/GenBank/DDBJ databases">
        <authorList>
            <person name="Andreevskaya M."/>
        </authorList>
    </citation>
    <scope>NUCLEOTIDE SEQUENCE [LARGE SCALE GENOMIC DNA]</scope>
    <source>
        <strain evidence="3">MKFS47</strain>
    </source>
</reference>
<dbReference type="AlphaFoldDB" id="A0A0D6DYH0"/>
<dbReference type="HOGENOM" id="CLU_081318_0_0_9"/>
<evidence type="ECO:0000259" key="1">
    <source>
        <dbReference type="Pfam" id="PF13556"/>
    </source>
</evidence>
<dbReference type="InterPro" id="IPR009057">
    <property type="entry name" value="Homeodomain-like_sf"/>
</dbReference>
<proteinExistence type="predicted"/>
<name>A0A0D6DYH0_9LACT</name>
<evidence type="ECO:0000313" key="3">
    <source>
        <dbReference type="Proteomes" id="UP000033166"/>
    </source>
</evidence>
<dbReference type="Gene3D" id="1.10.10.2840">
    <property type="entry name" value="PucR C-terminal helix-turn-helix domain"/>
    <property type="match status" value="1"/>
</dbReference>
<dbReference type="InterPro" id="IPR025736">
    <property type="entry name" value="PucR_C-HTH_dom"/>
</dbReference>
<dbReference type="EMBL" id="LN774769">
    <property type="protein sequence ID" value="CEN28800.1"/>
    <property type="molecule type" value="Genomic_DNA"/>
</dbReference>
<protein>
    <submittedName>
        <fullName evidence="2">Putative regulator</fullName>
    </submittedName>
</protein>
<dbReference type="STRING" id="1364.LP2241_40035"/>
<dbReference type="SUPFAM" id="SSF46689">
    <property type="entry name" value="Homeodomain-like"/>
    <property type="match status" value="1"/>
</dbReference>
<organism evidence="2 3">
    <name type="scientific">Pseudolactococcus piscium MKFS47</name>
    <dbReference type="NCBI Taxonomy" id="297352"/>
    <lineage>
        <taxon>Bacteria</taxon>
        <taxon>Bacillati</taxon>
        <taxon>Bacillota</taxon>
        <taxon>Bacilli</taxon>
        <taxon>Lactobacillales</taxon>
        <taxon>Streptococcaceae</taxon>
        <taxon>Pseudolactococcus</taxon>
    </lineage>
</organism>
<sequence length="254" mass="28913">MKIAALEKIFPVKKGFSDHPESVIAFTTDGDQYYMNKSDLTPREISLFNTVLFATKEMRFDQLSAGVYRLIQLKSDSFDEIAEHLSMIFPTIITVEKQASDYGVAIEKLSSDCLYASEMKQTLATLFQDLGVDGTYYLGMFYDQAVLTDRYQLEKSNFEQGLTFSEALIKAGIKQISSHPLSIIKQRLLTDSEAQELIKKLYQNDSNQLQTAKAMFIHRNTLTQKMKKFERQYGLTLTGSDLVLLYSLINIADK</sequence>
<dbReference type="InterPro" id="IPR042070">
    <property type="entry name" value="PucR_C-HTH_sf"/>
</dbReference>
<accession>A0A0D6DYH0</accession>
<evidence type="ECO:0000313" key="2">
    <source>
        <dbReference type="EMBL" id="CEN28800.1"/>
    </source>
</evidence>
<feature type="domain" description="PucR C-terminal helix-turn-helix" evidence="1">
    <location>
        <begin position="201"/>
        <end position="241"/>
    </location>
</feature>
<dbReference type="Pfam" id="PF13556">
    <property type="entry name" value="HTH_30"/>
    <property type="match status" value="1"/>
</dbReference>
<gene>
    <name evidence="2" type="ORF">LACPI_1600</name>
</gene>
<dbReference type="KEGG" id="lpk:LACPI_1600"/>
<dbReference type="Proteomes" id="UP000033166">
    <property type="component" value="Chromosome I"/>
</dbReference>